<proteinExistence type="predicted"/>
<comment type="caution">
    <text evidence="1">The sequence shown here is derived from an EMBL/GenBank/DDBJ whole genome shotgun (WGS) entry which is preliminary data.</text>
</comment>
<gene>
    <name evidence="1" type="ORF">MRX98_01410</name>
</gene>
<dbReference type="EMBL" id="JALJRB010000001">
    <property type="protein sequence ID" value="MCJ8499217.1"/>
    <property type="molecule type" value="Genomic_DNA"/>
</dbReference>
<dbReference type="RefSeq" id="WP_246902368.1">
    <property type="nucleotide sequence ID" value="NZ_JALJRB010000001.1"/>
</dbReference>
<reference evidence="1" key="1">
    <citation type="submission" date="2022-04" db="EMBL/GenBank/DDBJ databases">
        <title>Desulfatitalea alkaliphila sp. nov., a novel anaerobic sulfate-reducing bacterium isolated from terrestrial mud volcano, Taman Peninsula, Russia.</title>
        <authorList>
            <person name="Khomyakova M.A."/>
            <person name="Merkel A.Y."/>
            <person name="Slobodkin A.I."/>
        </authorList>
    </citation>
    <scope>NUCLEOTIDE SEQUENCE</scope>
    <source>
        <strain evidence="1">M08but</strain>
    </source>
</reference>
<evidence type="ECO:0000313" key="2">
    <source>
        <dbReference type="Proteomes" id="UP001165427"/>
    </source>
</evidence>
<sequence length="260" mass="29703">MSNTDVIIFDIMACNVYWDFENSPLPKEQHKFLVALYPTPGVVTPDLIESITACGPGGYKVAFTNRMFTNENRDGWIYDPKIPNYWYMVNLPTGFMQEGKYTIEIKCKDGKTVKKSRLQQNGPSDAMVASYLKVKDEMYRSFAPSKTNPLVADAALQNIECRWKTLKDLDNHDAFYVYRLAEGASSREFNTQELVWFDNIYLQRLRNDDPQAGRNRNAVLVETELKPATSYAYFVEITDANVGGDANICIFQPHQVFVTP</sequence>
<organism evidence="1 2">
    <name type="scientific">Desulfatitalea alkaliphila</name>
    <dbReference type="NCBI Taxonomy" id="2929485"/>
    <lineage>
        <taxon>Bacteria</taxon>
        <taxon>Pseudomonadati</taxon>
        <taxon>Thermodesulfobacteriota</taxon>
        <taxon>Desulfobacteria</taxon>
        <taxon>Desulfobacterales</taxon>
        <taxon>Desulfosarcinaceae</taxon>
        <taxon>Desulfatitalea</taxon>
    </lineage>
</organism>
<dbReference type="Proteomes" id="UP001165427">
    <property type="component" value="Unassembled WGS sequence"/>
</dbReference>
<dbReference type="AlphaFoldDB" id="A0AA41QYA6"/>
<protein>
    <submittedName>
        <fullName evidence="1">Uncharacterized protein</fullName>
    </submittedName>
</protein>
<evidence type="ECO:0000313" key="1">
    <source>
        <dbReference type="EMBL" id="MCJ8499217.1"/>
    </source>
</evidence>
<keyword evidence="2" id="KW-1185">Reference proteome</keyword>
<accession>A0AA41QYA6</accession>
<name>A0AA41QYA6_9BACT</name>